<dbReference type="InterPro" id="IPR009836">
    <property type="entry name" value="GRDP-like"/>
</dbReference>
<sequence>MGCVSSAQRFKSDVTASGPDRGASAPVVEPPRRVPKLRICDVELKLSVPDLIDSGVLYYDFLSTATSCRDLFRPEVLRNAIRRYIECWLPLLNDVSEASRGANALAAPLDIEWVWHCHLLEPAACREDIRRLNLSPGTRAPDEYKYARYLFDHQLRAPRAHRLAMSTSEKLWKEMYPDEPFHIIDPDDPRTILVDTDELVAAHQGEGRKSVLALVQYDLYEASLRQKTFAYQVALPHYRDRVFLSDQVYRYTEYLRIKKLYPQSAAPQNALILPTVGIDLVWQTHMMFPNRYIQDLHLYLGRVLHHKVDSLKYREEPSRLREAWAYTEELWHAEFACSPRDPGALYRGTPPVEAPHLPIKIPKPISVISAGVASLRSAGGQTLLMKLLRTLREILENPLDTKLRSFQYRPSKQLELEKRFNELTVSLGFKASSRRPPGGEIEIVLETVDPLSLYFYCELVPAPVPGVRREGQPVLRKAPSLIGDASKVVPILSFFRPPHAERLSSIRYVGQRHLSTAQILSEAPSPQLTLTRHYGRLRQIDVGPNQPQELKPHAEVYESVLAKQVPGLPSRLCSSGSVCPLARWQGGPADVPLRDCDLREDHTIKTNTVLRAKVIQIHLGNDFGATVQIQAMESCTSLATSHLLGPECLPPASVGVDSPSLSAGEAAMLVRGRDGDFCLIIGSWKGIIQPKNKGELPDPGRLGVRVFLVGARKPFEPRIERDAPPGGSRSGTPSNIMRLRPNLRESDMMGSPHGREVPVWQPSVLNIARNFKDLMTWYVQFGEARVRYGLARGEVSHEGDDGAVDQFHAELVAVGYSLSLLTVLLCPVVPPPSASTSPELPAGSIFYNLTNLEWCLSVGSRPHAQVNPRERERVLSNADGVDVGCGDPLSALCASGVMVKEVEWRPGAPVQLACGRGGTE</sequence>
<dbReference type="STRING" id="1169540.A0A0G4FB65"/>
<dbReference type="EMBL" id="CDMY01000402">
    <property type="protein sequence ID" value="CEM10183.1"/>
    <property type="molecule type" value="Genomic_DNA"/>
</dbReference>
<keyword evidence="3" id="KW-1185">Reference proteome</keyword>
<dbReference type="Pfam" id="PF07173">
    <property type="entry name" value="GRDP-like"/>
    <property type="match status" value="1"/>
</dbReference>
<dbReference type="VEuPathDB" id="CryptoDB:Vbra_14896"/>
<reference evidence="2 3" key="1">
    <citation type="submission" date="2014-11" db="EMBL/GenBank/DDBJ databases">
        <authorList>
            <person name="Zhu J."/>
            <person name="Qi W."/>
            <person name="Song R."/>
        </authorList>
    </citation>
    <scope>NUCLEOTIDE SEQUENCE [LARGE SCALE GENOMIC DNA]</scope>
</reference>
<dbReference type="AlphaFoldDB" id="A0A0G4FB65"/>
<dbReference type="PANTHER" id="PTHR34365:SF7">
    <property type="entry name" value="GLYCINE-RICH DOMAIN-CONTAINING PROTEIN 1"/>
    <property type="match status" value="1"/>
</dbReference>
<feature type="region of interest" description="Disordered" evidence="1">
    <location>
        <begin position="717"/>
        <end position="736"/>
    </location>
</feature>
<proteinExistence type="predicted"/>
<evidence type="ECO:0000313" key="3">
    <source>
        <dbReference type="Proteomes" id="UP000041254"/>
    </source>
</evidence>
<organism evidence="2 3">
    <name type="scientific">Vitrella brassicaformis (strain CCMP3155)</name>
    <dbReference type="NCBI Taxonomy" id="1169540"/>
    <lineage>
        <taxon>Eukaryota</taxon>
        <taxon>Sar</taxon>
        <taxon>Alveolata</taxon>
        <taxon>Colpodellida</taxon>
        <taxon>Vitrellaceae</taxon>
        <taxon>Vitrella</taxon>
    </lineage>
</organism>
<dbReference type="PANTHER" id="PTHR34365">
    <property type="entry name" value="ENOLASE (DUF1399)"/>
    <property type="match status" value="1"/>
</dbReference>
<dbReference type="Proteomes" id="UP000041254">
    <property type="component" value="Unassembled WGS sequence"/>
</dbReference>
<dbReference type="InParanoid" id="A0A0G4FB65"/>
<dbReference type="OrthoDB" id="2684236at2759"/>
<evidence type="ECO:0000313" key="2">
    <source>
        <dbReference type="EMBL" id="CEM10183.1"/>
    </source>
</evidence>
<accession>A0A0G4FB65</accession>
<evidence type="ECO:0000256" key="1">
    <source>
        <dbReference type="SAM" id="MobiDB-lite"/>
    </source>
</evidence>
<feature type="region of interest" description="Disordered" evidence="1">
    <location>
        <begin position="1"/>
        <end position="28"/>
    </location>
</feature>
<name>A0A0G4FB65_VITBC</name>
<protein>
    <submittedName>
        <fullName evidence="2">Uncharacterized protein</fullName>
    </submittedName>
</protein>
<gene>
    <name evidence="2" type="ORF">Vbra_14896</name>
</gene>